<organism evidence="1 2">
    <name type="scientific">Cichorium intybus</name>
    <name type="common">Chicory</name>
    <dbReference type="NCBI Taxonomy" id="13427"/>
    <lineage>
        <taxon>Eukaryota</taxon>
        <taxon>Viridiplantae</taxon>
        <taxon>Streptophyta</taxon>
        <taxon>Embryophyta</taxon>
        <taxon>Tracheophyta</taxon>
        <taxon>Spermatophyta</taxon>
        <taxon>Magnoliopsida</taxon>
        <taxon>eudicotyledons</taxon>
        <taxon>Gunneridae</taxon>
        <taxon>Pentapetalae</taxon>
        <taxon>asterids</taxon>
        <taxon>campanulids</taxon>
        <taxon>Asterales</taxon>
        <taxon>Asteraceae</taxon>
        <taxon>Cichorioideae</taxon>
        <taxon>Cichorieae</taxon>
        <taxon>Cichoriinae</taxon>
        <taxon>Cichorium</taxon>
    </lineage>
</organism>
<proteinExistence type="predicted"/>
<reference evidence="1 2" key="2">
    <citation type="journal article" date="2022" name="Mol. Ecol. Resour.">
        <title>The genomes of chicory, endive, great burdock and yacon provide insights into Asteraceae paleo-polyploidization history and plant inulin production.</title>
        <authorList>
            <person name="Fan W."/>
            <person name="Wang S."/>
            <person name="Wang H."/>
            <person name="Wang A."/>
            <person name="Jiang F."/>
            <person name="Liu H."/>
            <person name="Zhao H."/>
            <person name="Xu D."/>
            <person name="Zhang Y."/>
        </authorList>
    </citation>
    <scope>NUCLEOTIDE SEQUENCE [LARGE SCALE GENOMIC DNA]</scope>
    <source>
        <strain evidence="2">cv. Punajuju</strain>
        <tissue evidence="1">Leaves</tissue>
    </source>
</reference>
<reference evidence="2" key="1">
    <citation type="journal article" date="2022" name="Mol. Ecol. Resour.">
        <title>The genomes of chicory, endive, great burdock and yacon provide insights into Asteraceae palaeo-polyploidization history and plant inulin production.</title>
        <authorList>
            <person name="Fan W."/>
            <person name="Wang S."/>
            <person name="Wang H."/>
            <person name="Wang A."/>
            <person name="Jiang F."/>
            <person name="Liu H."/>
            <person name="Zhao H."/>
            <person name="Xu D."/>
            <person name="Zhang Y."/>
        </authorList>
    </citation>
    <scope>NUCLEOTIDE SEQUENCE [LARGE SCALE GENOMIC DNA]</scope>
    <source>
        <strain evidence="2">cv. Punajuju</strain>
    </source>
</reference>
<evidence type="ECO:0000313" key="2">
    <source>
        <dbReference type="Proteomes" id="UP001055811"/>
    </source>
</evidence>
<evidence type="ECO:0000313" key="1">
    <source>
        <dbReference type="EMBL" id="KAI3765236.1"/>
    </source>
</evidence>
<gene>
    <name evidence="1" type="ORF">L2E82_15266</name>
</gene>
<accession>A0ACB9F3I0</accession>
<comment type="caution">
    <text evidence="1">The sequence shown here is derived from an EMBL/GenBank/DDBJ whole genome shotgun (WGS) entry which is preliminary data.</text>
</comment>
<dbReference type="Proteomes" id="UP001055811">
    <property type="component" value="Linkage Group LG03"/>
</dbReference>
<sequence>MRNPSRPAPTLRYFPGLPSMPCDTSRLKNSEWRVARRIYRSLEHQSPDLKNDQAFNVIRKNYETEKQECINLEKEKSEKAILDMEKKCEQKLSQCKEESEQQLLKIEREHIALRTKLLKNKHEAELSQSVEYQLCRVTKIAMNFMRVIEIINQLYKKQQSGVSLSNNNQVFTESIDLDTKDRVAHKHTPYILILVKMANEWAKSHNGKLPTTTEEKKRIQGSNLKRILDDTCAEVDSSSSDFWVMVAALKEFIANEGGGEPHLRISRDPFSIPKSVIKSFCKNARKLTVCRYKPVEEESSSPILPEMQKYLTDEEYSYSDQRSWFRLVKRVWFCTIFYPAAGIESMDRKIIHMSNKVLDSVRWTMMAFQVNLVDKLEPKAIELFPSLFTAIDEA</sequence>
<dbReference type="EMBL" id="CM042011">
    <property type="protein sequence ID" value="KAI3765236.1"/>
    <property type="molecule type" value="Genomic_DNA"/>
</dbReference>
<name>A0ACB9F3I0_CICIN</name>
<protein>
    <submittedName>
        <fullName evidence="1">Uncharacterized protein</fullName>
    </submittedName>
</protein>
<keyword evidence="2" id="KW-1185">Reference proteome</keyword>